<evidence type="ECO:0000313" key="2">
    <source>
        <dbReference type="Proteomes" id="UP000585507"/>
    </source>
</evidence>
<evidence type="ECO:0000313" key="1">
    <source>
        <dbReference type="EMBL" id="MBB5535044.1"/>
    </source>
</evidence>
<sequence>MMDKDDDQELATIAARAADIRAGLDAGYSTTELKGAVSRRLLHALVAASTAATAVKLGALAARLEEVELDGIRYSGCYQRALEYRKGSVVTFASSMWVALDDVPAGVQPGSNTAAWQLSQKGQPWARKQTEGGR</sequence>
<accession>A0A7W8UA68</accession>
<proteinExistence type="predicted"/>
<gene>
    <name evidence="1" type="ORF">GGD55_001727</name>
</gene>
<reference evidence="1 2" key="1">
    <citation type="submission" date="2020-08" db="EMBL/GenBank/DDBJ databases">
        <title>Genomic Encyclopedia of Type Strains, Phase IV (KMG-V): Genome sequencing to study the core and pangenomes of soil and plant-associated prokaryotes.</title>
        <authorList>
            <person name="Whitman W."/>
        </authorList>
    </citation>
    <scope>NUCLEOTIDE SEQUENCE [LARGE SCALE GENOMIC DNA]</scope>
    <source>
        <strain evidence="1 2">SEMIA 4084</strain>
    </source>
</reference>
<keyword evidence="2" id="KW-1185">Reference proteome</keyword>
<organism evidence="1 2">
    <name type="scientific">Rhizobium giardinii</name>
    <dbReference type="NCBI Taxonomy" id="56731"/>
    <lineage>
        <taxon>Bacteria</taxon>
        <taxon>Pseudomonadati</taxon>
        <taxon>Pseudomonadota</taxon>
        <taxon>Alphaproteobacteria</taxon>
        <taxon>Hyphomicrobiales</taxon>
        <taxon>Rhizobiaceae</taxon>
        <taxon>Rhizobium/Agrobacterium group</taxon>
        <taxon>Rhizobium</taxon>
    </lineage>
</organism>
<dbReference type="RefSeq" id="WP_018324380.1">
    <property type="nucleotide sequence ID" value="NZ_JACHBK010000003.1"/>
</dbReference>
<dbReference type="Proteomes" id="UP000585507">
    <property type="component" value="Unassembled WGS sequence"/>
</dbReference>
<dbReference type="EMBL" id="JACHBK010000003">
    <property type="protein sequence ID" value="MBB5535044.1"/>
    <property type="molecule type" value="Genomic_DNA"/>
</dbReference>
<name>A0A7W8UA68_9HYPH</name>
<dbReference type="AlphaFoldDB" id="A0A7W8UA68"/>
<comment type="caution">
    <text evidence="1">The sequence shown here is derived from an EMBL/GenBank/DDBJ whole genome shotgun (WGS) entry which is preliminary data.</text>
</comment>
<protein>
    <submittedName>
        <fullName evidence="1">Uncharacterized protein</fullName>
    </submittedName>
</protein>